<reference evidence="2 3" key="1">
    <citation type="submission" date="2020-04" db="EMBL/GenBank/DDBJ databases">
        <title>Whole-genome sequencing of Vibrio spp. from China reveals different genetic environments of blaCTX-M-14 among diverse lineages.</title>
        <authorList>
            <person name="Zheng Z."/>
            <person name="Ye L."/>
            <person name="Chen S."/>
        </authorList>
    </citation>
    <scope>NUCLEOTIDE SEQUENCE [LARGE SCALE GENOMIC DNA]</scope>
    <source>
        <strain evidence="2 3">Vb0574</strain>
    </source>
</reference>
<dbReference type="PANTHER" id="PTHR43403">
    <property type="entry name" value="NAD-SPECIFIC GLUTAMATE DEHYDROGENASE"/>
    <property type="match status" value="1"/>
</dbReference>
<dbReference type="Proteomes" id="UP000555836">
    <property type="component" value="Unassembled WGS sequence"/>
</dbReference>
<feature type="non-terminal residue" evidence="2">
    <location>
        <position position="1"/>
    </location>
</feature>
<dbReference type="InterPro" id="IPR024727">
    <property type="entry name" value="NAD_Glu_DH_N_ACT1"/>
</dbReference>
<comment type="caution">
    <text evidence="2">The sequence shown here is derived from an EMBL/GenBank/DDBJ whole genome shotgun (WGS) entry which is preliminary data.</text>
</comment>
<name>A0A7Y0S251_VIBPH</name>
<dbReference type="EMBL" id="JABCLD010000652">
    <property type="protein sequence ID" value="NMU24910.1"/>
    <property type="molecule type" value="Genomic_DNA"/>
</dbReference>
<accession>A0A7Y0S251</accession>
<dbReference type="GO" id="GO:0004352">
    <property type="term" value="F:glutamate dehydrogenase (NAD+) activity"/>
    <property type="evidence" value="ECO:0007669"/>
    <property type="project" value="InterPro"/>
</dbReference>
<evidence type="ECO:0000313" key="2">
    <source>
        <dbReference type="EMBL" id="NMU24910.1"/>
    </source>
</evidence>
<organism evidence="2 3">
    <name type="scientific">Vibrio parahaemolyticus</name>
    <dbReference type="NCBI Taxonomy" id="670"/>
    <lineage>
        <taxon>Bacteria</taxon>
        <taxon>Pseudomonadati</taxon>
        <taxon>Pseudomonadota</taxon>
        <taxon>Gammaproteobacteria</taxon>
        <taxon>Vibrionales</taxon>
        <taxon>Vibrionaceae</taxon>
        <taxon>Vibrio</taxon>
    </lineage>
</organism>
<protein>
    <recommendedName>
        <fullName evidence="1">NAD-glutamate dehydrogenase N-terminal ACT1 domain-containing protein</fullName>
    </recommendedName>
</protein>
<feature type="non-terminal residue" evidence="2">
    <location>
        <position position="85"/>
    </location>
</feature>
<dbReference type="PANTHER" id="PTHR43403:SF1">
    <property type="entry name" value="NAD-SPECIFIC GLUTAMATE DEHYDROGENASE"/>
    <property type="match status" value="1"/>
</dbReference>
<gene>
    <name evidence="2" type="ORF">HKB21_04685</name>
</gene>
<proteinExistence type="predicted"/>
<dbReference type="AlphaFoldDB" id="A0A7Y0S251"/>
<dbReference type="GO" id="GO:0006538">
    <property type="term" value="P:L-glutamate catabolic process"/>
    <property type="evidence" value="ECO:0007669"/>
    <property type="project" value="InterPro"/>
</dbReference>
<dbReference type="GO" id="GO:0004069">
    <property type="term" value="F:L-aspartate:2-oxoglutarate aminotransferase activity"/>
    <property type="evidence" value="ECO:0007669"/>
    <property type="project" value="InterPro"/>
</dbReference>
<evidence type="ECO:0000259" key="1">
    <source>
        <dbReference type="Pfam" id="PF21075"/>
    </source>
</evidence>
<feature type="domain" description="NAD-glutamate dehydrogenase N-terminal ACT1" evidence="1">
    <location>
        <begin position="1"/>
        <end position="84"/>
    </location>
</feature>
<evidence type="ECO:0000313" key="3">
    <source>
        <dbReference type="Proteomes" id="UP000555836"/>
    </source>
</evidence>
<sequence length="85" mass="9497">QSTHTIVEIVVPDSPFLVDSVKMALARLDLVCHLMLNNPTQIQRDKKGQVTDVNGEGGVLQSLFHIEVDRLTSKDEMQALKEELL</sequence>
<dbReference type="InterPro" id="IPR007780">
    <property type="entry name" value="NAD_Glu_DH_bac"/>
</dbReference>
<dbReference type="Pfam" id="PF21075">
    <property type="entry name" value="GDH_ACT1"/>
    <property type="match status" value="1"/>
</dbReference>